<comment type="caution">
    <text evidence="2">The sequence shown here is derived from an EMBL/GenBank/DDBJ whole genome shotgun (WGS) entry which is preliminary data.</text>
</comment>
<evidence type="ECO:0000256" key="1">
    <source>
        <dbReference type="SAM" id="MobiDB-lite"/>
    </source>
</evidence>
<organism evidence="2 3">
    <name type="scientific">Haemaphysalis longicornis</name>
    <name type="common">Bush tick</name>
    <dbReference type="NCBI Taxonomy" id="44386"/>
    <lineage>
        <taxon>Eukaryota</taxon>
        <taxon>Metazoa</taxon>
        <taxon>Ecdysozoa</taxon>
        <taxon>Arthropoda</taxon>
        <taxon>Chelicerata</taxon>
        <taxon>Arachnida</taxon>
        <taxon>Acari</taxon>
        <taxon>Parasitiformes</taxon>
        <taxon>Ixodida</taxon>
        <taxon>Ixodoidea</taxon>
        <taxon>Ixodidae</taxon>
        <taxon>Haemaphysalinae</taxon>
        <taxon>Haemaphysalis</taxon>
    </lineage>
</organism>
<evidence type="ECO:0000313" key="2">
    <source>
        <dbReference type="EMBL" id="KAH9378362.1"/>
    </source>
</evidence>
<name>A0A9J6GSE7_HAELO</name>
<feature type="compositionally biased region" description="Basic residues" evidence="1">
    <location>
        <begin position="42"/>
        <end position="53"/>
    </location>
</feature>
<accession>A0A9J6GSE7</accession>
<dbReference type="Proteomes" id="UP000821853">
    <property type="component" value="Unassembled WGS sequence"/>
</dbReference>
<feature type="compositionally biased region" description="Basic and acidic residues" evidence="1">
    <location>
        <begin position="31"/>
        <end position="41"/>
    </location>
</feature>
<dbReference type="EMBL" id="JABSTR010000008">
    <property type="protein sequence ID" value="KAH9378362.1"/>
    <property type="molecule type" value="Genomic_DNA"/>
</dbReference>
<proteinExistence type="predicted"/>
<feature type="compositionally biased region" description="Polar residues" evidence="1">
    <location>
        <begin position="107"/>
        <end position="122"/>
    </location>
</feature>
<protein>
    <submittedName>
        <fullName evidence="2">Uncharacterized protein</fullName>
    </submittedName>
</protein>
<dbReference type="VEuPathDB" id="VectorBase:HLOH_061658"/>
<sequence>MSGHTTEVPRCGGSHLATATNFPKRQLNQKIEQKRKPASEKQRRKRQTQGRQRRNPEAEQGLSRPMLKATRQSFYTGPTVRPAAHSEDSERITFADVAKQANARLTIGSSNGAPRPSCSTLAPSARQPAPGGGAKLSGRNSAHSTAFPPPGDHPHPPATTTLQDLERRLENRMAEIEKLIDAKVDQLITRAIEKCVHTIMERITLSCMLPFGTTPPTTVGAHVMRTPWAPSNSIAPYATTPHHG</sequence>
<reference evidence="2 3" key="1">
    <citation type="journal article" date="2020" name="Cell">
        <title>Large-Scale Comparative Analyses of Tick Genomes Elucidate Their Genetic Diversity and Vector Capacities.</title>
        <authorList>
            <consortium name="Tick Genome and Microbiome Consortium (TIGMIC)"/>
            <person name="Jia N."/>
            <person name="Wang J."/>
            <person name="Shi W."/>
            <person name="Du L."/>
            <person name="Sun Y."/>
            <person name="Zhan W."/>
            <person name="Jiang J.F."/>
            <person name="Wang Q."/>
            <person name="Zhang B."/>
            <person name="Ji P."/>
            <person name="Bell-Sakyi L."/>
            <person name="Cui X.M."/>
            <person name="Yuan T.T."/>
            <person name="Jiang B.G."/>
            <person name="Yang W.F."/>
            <person name="Lam T.T."/>
            <person name="Chang Q.C."/>
            <person name="Ding S.J."/>
            <person name="Wang X.J."/>
            <person name="Zhu J.G."/>
            <person name="Ruan X.D."/>
            <person name="Zhao L."/>
            <person name="Wei J.T."/>
            <person name="Ye R.Z."/>
            <person name="Que T.C."/>
            <person name="Du C.H."/>
            <person name="Zhou Y.H."/>
            <person name="Cheng J.X."/>
            <person name="Dai P.F."/>
            <person name="Guo W.B."/>
            <person name="Han X.H."/>
            <person name="Huang E.J."/>
            <person name="Li L.F."/>
            <person name="Wei W."/>
            <person name="Gao Y.C."/>
            <person name="Liu J.Z."/>
            <person name="Shao H.Z."/>
            <person name="Wang X."/>
            <person name="Wang C.C."/>
            <person name="Yang T.C."/>
            <person name="Huo Q.B."/>
            <person name="Li W."/>
            <person name="Chen H.Y."/>
            <person name="Chen S.E."/>
            <person name="Zhou L.G."/>
            <person name="Ni X.B."/>
            <person name="Tian J.H."/>
            <person name="Sheng Y."/>
            <person name="Liu T."/>
            <person name="Pan Y.S."/>
            <person name="Xia L.Y."/>
            <person name="Li J."/>
            <person name="Zhao F."/>
            <person name="Cao W.C."/>
        </authorList>
    </citation>
    <scope>NUCLEOTIDE SEQUENCE [LARGE SCALE GENOMIC DNA]</scope>
    <source>
        <strain evidence="2">HaeL-2018</strain>
    </source>
</reference>
<keyword evidence="3" id="KW-1185">Reference proteome</keyword>
<evidence type="ECO:0000313" key="3">
    <source>
        <dbReference type="Proteomes" id="UP000821853"/>
    </source>
</evidence>
<feature type="compositionally biased region" description="Polar residues" evidence="1">
    <location>
        <begin position="17"/>
        <end position="30"/>
    </location>
</feature>
<feature type="region of interest" description="Disordered" evidence="1">
    <location>
        <begin position="105"/>
        <end position="160"/>
    </location>
</feature>
<gene>
    <name evidence="2" type="ORF">HPB48_021456</name>
</gene>
<feature type="region of interest" description="Disordered" evidence="1">
    <location>
        <begin position="1"/>
        <end position="91"/>
    </location>
</feature>
<dbReference type="AlphaFoldDB" id="A0A9J6GSE7"/>